<dbReference type="PRINTS" id="PR00452">
    <property type="entry name" value="SH3DOMAIN"/>
</dbReference>
<dbReference type="AlphaFoldDB" id="A0A8C4X3A9"/>
<dbReference type="InterPro" id="IPR050384">
    <property type="entry name" value="Endophilin_SH3RF"/>
</dbReference>
<feature type="domain" description="SH3" evidence="14">
    <location>
        <begin position="671"/>
        <end position="730"/>
    </location>
</feature>
<gene>
    <name evidence="16" type="primary">SORBS1</name>
</gene>
<organism evidence="16 17">
    <name type="scientific">Erpetoichthys calabaricus</name>
    <name type="common">Rope fish</name>
    <name type="synonym">Calamoichthys calabaricus</name>
    <dbReference type="NCBI Taxonomy" id="27687"/>
    <lineage>
        <taxon>Eukaryota</taxon>
        <taxon>Metazoa</taxon>
        <taxon>Chordata</taxon>
        <taxon>Craniata</taxon>
        <taxon>Vertebrata</taxon>
        <taxon>Euteleostomi</taxon>
        <taxon>Actinopterygii</taxon>
        <taxon>Polypteriformes</taxon>
        <taxon>Polypteridae</taxon>
        <taxon>Erpetoichthys</taxon>
    </lineage>
</organism>
<dbReference type="PANTHER" id="PTHR14167">
    <property type="entry name" value="SH3 DOMAIN-CONTAINING"/>
    <property type="match status" value="1"/>
</dbReference>
<dbReference type="Proteomes" id="UP000694620">
    <property type="component" value="Chromosome 2"/>
</dbReference>
<dbReference type="PANTHER" id="PTHR14167:SF64">
    <property type="entry name" value="SORBIN AND SH3 DOMAIN-CONTAINING PROTEIN 1"/>
    <property type="match status" value="1"/>
</dbReference>
<dbReference type="SUPFAM" id="SSF50044">
    <property type="entry name" value="SH3-domain"/>
    <property type="match status" value="3"/>
</dbReference>
<protein>
    <submittedName>
        <fullName evidence="16">Sorbin and SH3 domain containing 1</fullName>
    </submittedName>
</protein>
<keyword evidence="7" id="KW-0597">Phosphoprotein</keyword>
<evidence type="ECO:0000256" key="6">
    <source>
        <dbReference type="ARBA" id="ARBA00022490"/>
    </source>
</evidence>
<keyword evidence="10" id="KW-0472">Membrane</keyword>
<keyword evidence="13" id="KW-0732">Signal</keyword>
<keyword evidence="5" id="KW-1003">Cell membrane</keyword>
<evidence type="ECO:0000313" key="17">
    <source>
        <dbReference type="Proteomes" id="UP000694620"/>
    </source>
</evidence>
<feature type="region of interest" description="Disordered" evidence="12">
    <location>
        <begin position="328"/>
        <end position="377"/>
    </location>
</feature>
<proteinExistence type="predicted"/>
<dbReference type="Pfam" id="PF14604">
    <property type="entry name" value="SH3_9"/>
    <property type="match status" value="1"/>
</dbReference>
<feature type="domain" description="SH3" evidence="14">
    <location>
        <begin position="745"/>
        <end position="806"/>
    </location>
</feature>
<dbReference type="Pfam" id="PF00018">
    <property type="entry name" value="SH3_1"/>
    <property type="match status" value="1"/>
</dbReference>
<evidence type="ECO:0000256" key="11">
    <source>
        <dbReference type="PROSITE-ProRule" id="PRU00192"/>
    </source>
</evidence>
<feature type="region of interest" description="Disordered" evidence="12">
    <location>
        <begin position="473"/>
        <end position="578"/>
    </location>
</feature>
<evidence type="ECO:0000256" key="2">
    <source>
        <dbReference type="ARBA" id="ARBA00004246"/>
    </source>
</evidence>
<feature type="compositionally biased region" description="Low complexity" evidence="12">
    <location>
        <begin position="291"/>
        <end position="311"/>
    </location>
</feature>
<dbReference type="FunFam" id="2.30.30.40:FF:000004">
    <property type="entry name" value="Sorbin and SH3 domain-containing protein 1 isoform 2"/>
    <property type="match status" value="1"/>
</dbReference>
<dbReference type="PROSITE" id="PS50002">
    <property type="entry name" value="SH3"/>
    <property type="match status" value="3"/>
</dbReference>
<dbReference type="GO" id="GO:0005737">
    <property type="term" value="C:cytoplasm"/>
    <property type="evidence" value="ECO:0007669"/>
    <property type="project" value="UniProtKB-SubCell"/>
</dbReference>
<feature type="region of interest" description="Disordered" evidence="12">
    <location>
        <begin position="626"/>
        <end position="653"/>
    </location>
</feature>
<dbReference type="Ensembl" id="ENSECRT00000002386.1">
    <property type="protein sequence ID" value="ENSECRP00000002357.1"/>
    <property type="gene ID" value="ENSECRG00000001535.1"/>
</dbReference>
<evidence type="ECO:0000256" key="3">
    <source>
        <dbReference type="ARBA" id="ARBA00004496"/>
    </source>
</evidence>
<feature type="compositionally biased region" description="Polar residues" evidence="12">
    <location>
        <begin position="822"/>
        <end position="836"/>
    </location>
</feature>
<accession>A0A8C4X3A9</accession>
<evidence type="ECO:0000256" key="7">
    <source>
        <dbReference type="ARBA" id="ARBA00022553"/>
    </source>
</evidence>
<keyword evidence="17" id="KW-1185">Reference proteome</keyword>
<evidence type="ECO:0000256" key="4">
    <source>
        <dbReference type="ARBA" id="ARBA00022443"/>
    </source>
</evidence>
<dbReference type="GO" id="GO:0031589">
    <property type="term" value="P:cell-substrate adhesion"/>
    <property type="evidence" value="ECO:0007669"/>
    <property type="project" value="TreeGrafter"/>
</dbReference>
<dbReference type="GO" id="GO:0005925">
    <property type="term" value="C:focal adhesion"/>
    <property type="evidence" value="ECO:0007669"/>
    <property type="project" value="UniProtKB-SubCell"/>
</dbReference>
<feature type="domain" description="SoHo" evidence="15">
    <location>
        <begin position="430"/>
        <end position="486"/>
    </location>
</feature>
<feature type="region of interest" description="Disordered" evidence="12">
    <location>
        <begin position="211"/>
        <end position="233"/>
    </location>
</feature>
<dbReference type="GO" id="GO:0005634">
    <property type="term" value="C:nucleus"/>
    <property type="evidence" value="ECO:0007669"/>
    <property type="project" value="TreeGrafter"/>
</dbReference>
<feature type="region of interest" description="Disordered" evidence="12">
    <location>
        <begin position="291"/>
        <end position="316"/>
    </location>
</feature>
<name>A0A8C4X3A9_ERPCA</name>
<keyword evidence="8" id="KW-0677">Repeat</keyword>
<dbReference type="Gene3D" id="2.30.30.40">
    <property type="entry name" value="SH3 Domains"/>
    <property type="match status" value="3"/>
</dbReference>
<evidence type="ECO:0000313" key="16">
    <source>
        <dbReference type="Ensembl" id="ENSECRP00000002357.1"/>
    </source>
</evidence>
<dbReference type="GeneTree" id="ENSGT00940000158658"/>
<reference evidence="16" key="1">
    <citation type="submission" date="2021-06" db="EMBL/GenBank/DDBJ databases">
        <authorList>
            <consortium name="Wellcome Sanger Institute Data Sharing"/>
        </authorList>
    </citation>
    <scope>NUCLEOTIDE SEQUENCE [LARGE SCALE GENOMIC DNA]</scope>
</reference>
<dbReference type="InterPro" id="IPR036028">
    <property type="entry name" value="SH3-like_dom_sf"/>
</dbReference>
<feature type="domain" description="SH3" evidence="14">
    <location>
        <begin position="927"/>
        <end position="988"/>
    </location>
</feature>
<dbReference type="FunFam" id="2.30.30.40:FF:000001">
    <property type="entry name" value="Sorbin and SH3 domain-containing protein 1 isoform 2"/>
    <property type="match status" value="1"/>
</dbReference>
<feature type="region of interest" description="Disordered" evidence="12">
    <location>
        <begin position="152"/>
        <end position="171"/>
    </location>
</feature>
<reference evidence="16" key="3">
    <citation type="submission" date="2025-09" db="UniProtKB">
        <authorList>
            <consortium name="Ensembl"/>
        </authorList>
    </citation>
    <scope>IDENTIFICATION</scope>
</reference>
<evidence type="ECO:0000259" key="15">
    <source>
        <dbReference type="PROSITE" id="PS50831"/>
    </source>
</evidence>
<dbReference type="FunFam" id="2.30.30.40:FF:000003">
    <property type="entry name" value="Sorbin and SH3 domain-containing protein 1 isoform 2"/>
    <property type="match status" value="1"/>
</dbReference>
<dbReference type="PROSITE" id="PS50831">
    <property type="entry name" value="SOHO"/>
    <property type="match status" value="1"/>
</dbReference>
<evidence type="ECO:0000256" key="10">
    <source>
        <dbReference type="ARBA" id="ARBA00023136"/>
    </source>
</evidence>
<dbReference type="CDD" id="cd11919">
    <property type="entry name" value="SH3_Sorbs1_1"/>
    <property type="match status" value="1"/>
</dbReference>
<dbReference type="Pfam" id="PF07653">
    <property type="entry name" value="SH3_2"/>
    <property type="match status" value="1"/>
</dbReference>
<dbReference type="InterPro" id="IPR003127">
    <property type="entry name" value="SoHo_dom"/>
</dbReference>
<evidence type="ECO:0000256" key="9">
    <source>
        <dbReference type="ARBA" id="ARBA00022949"/>
    </source>
</evidence>
<dbReference type="Pfam" id="PF02208">
    <property type="entry name" value="Sorb"/>
    <property type="match status" value="1"/>
</dbReference>
<evidence type="ECO:0000259" key="14">
    <source>
        <dbReference type="PROSITE" id="PS50002"/>
    </source>
</evidence>
<comment type="subcellular location">
    <subcellularLocation>
        <location evidence="2">Cell junction</location>
        <location evidence="2">Focal adhesion</location>
    </subcellularLocation>
    <subcellularLocation>
        <location evidence="1">Cell membrane</location>
    </subcellularLocation>
    <subcellularLocation>
        <location evidence="3">Cytoplasm</location>
    </subcellularLocation>
</comment>
<evidence type="ECO:0000256" key="12">
    <source>
        <dbReference type="SAM" id="MobiDB-lite"/>
    </source>
</evidence>
<dbReference type="SMART" id="SM00459">
    <property type="entry name" value="Sorb"/>
    <property type="match status" value="1"/>
</dbReference>
<dbReference type="InterPro" id="IPR001452">
    <property type="entry name" value="SH3_domain"/>
</dbReference>
<keyword evidence="4 11" id="KW-0728">SH3 domain</keyword>
<evidence type="ECO:0000256" key="1">
    <source>
        <dbReference type="ARBA" id="ARBA00004236"/>
    </source>
</evidence>
<evidence type="ECO:0000256" key="5">
    <source>
        <dbReference type="ARBA" id="ARBA00022475"/>
    </source>
</evidence>
<dbReference type="GO" id="GO:0005886">
    <property type="term" value="C:plasma membrane"/>
    <property type="evidence" value="ECO:0007669"/>
    <property type="project" value="UniProtKB-SubCell"/>
</dbReference>
<feature type="signal peptide" evidence="13">
    <location>
        <begin position="1"/>
        <end position="17"/>
    </location>
</feature>
<keyword evidence="9" id="KW-0965">Cell junction</keyword>
<feature type="region of interest" description="Disordered" evidence="12">
    <location>
        <begin position="811"/>
        <end position="853"/>
    </location>
</feature>
<evidence type="ECO:0000256" key="8">
    <source>
        <dbReference type="ARBA" id="ARBA00022737"/>
    </source>
</evidence>
<feature type="compositionally biased region" description="Low complexity" evidence="12">
    <location>
        <begin position="355"/>
        <end position="368"/>
    </location>
</feature>
<evidence type="ECO:0000256" key="13">
    <source>
        <dbReference type="SAM" id="SignalP"/>
    </source>
</evidence>
<reference evidence="16" key="2">
    <citation type="submission" date="2025-08" db="UniProtKB">
        <authorList>
            <consortium name="Ensembl"/>
        </authorList>
    </citation>
    <scope>IDENTIFICATION</scope>
</reference>
<keyword evidence="6" id="KW-0963">Cytoplasm</keyword>
<feature type="chain" id="PRO_5034744526" evidence="13">
    <location>
        <begin position="18"/>
        <end position="988"/>
    </location>
</feature>
<sequence length="988" mass="109075">MFLFSSLLIILFYCLFGKKFPQSPPSLACQTLTNQSPSFLSLAPGTDGLYMSYPKPYVPAATPGFCSGQLLSQSPSLGERAFQQHTGVQALSMNSASAATRYPVHAKQQETLVTVAPLTADTSSLEDSIKKKVSSLYVACLSNSTCSPEVAEASKTPARMDTEDTQSAPPPIPPRPFLAKEPHIMWQPQESLKMCMPAPAIPVSEALMEQQCLKSSQQPGMDPSGQEKKSGRDGLVSAVQPGVIVVPLDQAEFPSIHKCNLDSPPPSLPSPPPLMPADTPLTLPTLDDFIPPRLQRSPAPSSPIISTSASPVNLSPVHSAEPIEAAQEISESADAAADGVSTPTVEPSVIPEVFPPSSSSTTRSYFPSAGKPSSAYPSTTIVNPTIVLLQHNREQQKRLNSLADHLAECPSVLPDGQREQTDMEDRNRPRMKLLQDIGSSSLDGIGIPMRNTERSKDWYKTMFKQIHKIKDDDLDSYSPRQSYSEDVRSPPYVPRSKSAADIIDTEVPVKRSATLPLPTRSSSLKPSSDRNEWEPSDKKVDTRKYRAEPRSIFEYEPGKSSVLNHEKTSAPLSPLESQPELQQYSMHMSNHNEATRESEPMAGDHVGSDNERLIYKSVLEGGDIPLQGLSGLNKRPSSSSSTKDSDSLRHFAPVELLDTPEEIARRRYDDKEMAPARARYDFKAQTLKELPFQKGDIVYIYRQIDQNWYEGEHHGRVGIFPRTYVELLPPTEKAQPKKTPPVQVLEYGEATAKFSFTGDTPVEMSFRKGERITLIRRVDENWYEGKISGTNRQGIFPVTYVDVIKRPRVKNSLEYPDPPMSRSPNRSSTASPQNAGNYRESHSPPLPPPKSFSLTYFQTSATQSRPQPSVGAGSTICQPLKNDVIYPGVTSRSPVLPTDFPASMMNANSYAQPQAQQRGSTPDRAQIISEVFQAMYSYVPQNDDELELREGDIVNVMEKCDDGWFVGTSRRTRQFGTFPGNYVKPIQI</sequence>
<feature type="compositionally biased region" description="Basic and acidic residues" evidence="12">
    <location>
        <begin position="527"/>
        <end position="557"/>
    </location>
</feature>
<dbReference type="InterPro" id="IPR035610">
    <property type="entry name" value="SORBS1_SH3_1"/>
</dbReference>
<dbReference type="SMART" id="SM00326">
    <property type="entry name" value="SH3"/>
    <property type="match status" value="3"/>
</dbReference>